<dbReference type="Gene3D" id="2.40.70.10">
    <property type="entry name" value="Acid Proteases"/>
    <property type="match status" value="1"/>
</dbReference>
<protein>
    <submittedName>
        <fullName evidence="2">9941_t:CDS:1</fullName>
    </submittedName>
</protein>
<feature type="region of interest" description="Disordered" evidence="1">
    <location>
        <begin position="100"/>
        <end position="135"/>
    </location>
</feature>
<accession>A0A9N9CSN3</accession>
<organism evidence="2 3">
    <name type="scientific">Acaulospora morrowiae</name>
    <dbReference type="NCBI Taxonomy" id="94023"/>
    <lineage>
        <taxon>Eukaryota</taxon>
        <taxon>Fungi</taxon>
        <taxon>Fungi incertae sedis</taxon>
        <taxon>Mucoromycota</taxon>
        <taxon>Glomeromycotina</taxon>
        <taxon>Glomeromycetes</taxon>
        <taxon>Diversisporales</taxon>
        <taxon>Acaulosporaceae</taxon>
        <taxon>Acaulospora</taxon>
    </lineage>
</organism>
<evidence type="ECO:0000256" key="1">
    <source>
        <dbReference type="SAM" id="MobiDB-lite"/>
    </source>
</evidence>
<dbReference type="EMBL" id="CAJVPV010006956">
    <property type="protein sequence ID" value="CAG8612844.1"/>
    <property type="molecule type" value="Genomic_DNA"/>
</dbReference>
<name>A0A9N9CSN3_9GLOM</name>
<sequence length="228" mass="26117">MDQLKLKIDERLTITIVSIISIRTRALGNINNLKISIQEILIPTPVQVVDSKDEILILGNDWFEKVKARIYIDEQKLILKYKDQKIKVPITNDRARKMLANETDDNEQYDEKQTNNDSDSNDDTQSESCSNLGFNNKTRSKGSSFAMYFTQVRESLPSEEEKTSEEVSIEKGNKTSIIIEKIQAEVLEELSHIRDKQIIKSTINFDTGTLEKDPVAQIEELPIPMEII</sequence>
<comment type="caution">
    <text evidence="2">The sequence shown here is derived from an EMBL/GenBank/DDBJ whole genome shotgun (WGS) entry which is preliminary data.</text>
</comment>
<dbReference type="InterPro" id="IPR021109">
    <property type="entry name" value="Peptidase_aspartic_dom_sf"/>
</dbReference>
<reference evidence="2" key="1">
    <citation type="submission" date="2021-06" db="EMBL/GenBank/DDBJ databases">
        <authorList>
            <person name="Kallberg Y."/>
            <person name="Tangrot J."/>
            <person name="Rosling A."/>
        </authorList>
    </citation>
    <scope>NUCLEOTIDE SEQUENCE</scope>
    <source>
        <strain evidence="2">CL551</strain>
    </source>
</reference>
<evidence type="ECO:0000313" key="3">
    <source>
        <dbReference type="Proteomes" id="UP000789342"/>
    </source>
</evidence>
<dbReference type="OrthoDB" id="2449730at2759"/>
<evidence type="ECO:0000313" key="2">
    <source>
        <dbReference type="EMBL" id="CAG8612844.1"/>
    </source>
</evidence>
<proteinExistence type="predicted"/>
<dbReference type="AlphaFoldDB" id="A0A9N9CSN3"/>
<keyword evidence="3" id="KW-1185">Reference proteome</keyword>
<gene>
    <name evidence="2" type="ORF">AMORRO_LOCUS8301</name>
</gene>
<dbReference type="Proteomes" id="UP000789342">
    <property type="component" value="Unassembled WGS sequence"/>
</dbReference>